<dbReference type="Pfam" id="PF23598">
    <property type="entry name" value="LRR_14"/>
    <property type="match status" value="1"/>
</dbReference>
<dbReference type="OMA" id="KPWKRKM"/>
<dbReference type="Gene3D" id="3.40.50.300">
    <property type="entry name" value="P-loop containing nucleotide triphosphate hydrolases"/>
    <property type="match status" value="1"/>
</dbReference>
<dbReference type="PANTHER" id="PTHR11017:SF559">
    <property type="entry name" value="DISEASE RESISTANCE PROTEIN CHL1"/>
    <property type="match status" value="1"/>
</dbReference>
<sequence length="1259" mass="143203">MALSSSSFPSSFSISSTNQWKYDVFLSFRGEDTRNTAVDFLNYALERRDIYTFKDDEKLEKGKTIKPELLKAIEESRFAVVILSENYASSTWCLEELVKIIDCKKEKGMTVLPIFYNVNPSDVRKQTETFANAFDKHEKQFKEKVGTWRDALNHVAGIVGYHVENSPLSKVVESIVRLISHKLSFEFSEITEGLFGIDSQLVGLESCLALWLKDDVRFIGIWAMGGMGKSTLAGVVYKMISKEFEACCFIDYGREEDLFSLQKNLISQILKEINLNIQNKLDAEHMIKKMLSRKKVLLVLDDVDESDKLKKLVKRDWFGLGSRIIITTRDMKLLKEFSINEIFEVKALNYDDARCLFFSKAFEKHAPNEYLRLSQGILEYVNGVPLALDILGSFLFGRSMDDWESAIERLKEEPIEKVNQALKISFDGLQASEKEIFLDIACFFNHEVKDSVKQKLEILGRHPRIGLSILIEKSLLKISNNELWMHDLLRDMGRDIVRQESRNEPGKRSRLWLYEDIDPVLKNNTGTMKVQAMDIRGAEACWRGFTFSEKQKRPLWNPNAFSKMSNLKFLRVRNVFPQHVPNHLPNSLRYLEWSGYPAKSLPCFQPNELVQLHLPHSKIEFLWEGMKNFDKLKSINMAGSSNLIKAPNFNGVPKLEELVLEGCSKLRTLDPSIGKLENLKLLNLKKCQELTSLPNKFEWKSLVTLNLTGCSKVKKIPEYVGNMKHLEELLLEGVAIIELPSSVECLTGLNTLILKNCKNLVRLPNIICSLTSLNNLNLSGCSKFDKLPQDLGNITSLKNLYLSGTAIKELPSSIEFLNGLEALALEDCKKFVLLPSTVCSLKSLKAMYLSRCPKFVNLPENLGNLKHLSSLYFGGTAIEVLPSSVGHLTALWDLNLEDCKNLVCLPNTICNLKRVYRLDLTGCSKITNLPENLENMESLAELFLGGTAIKELPSSTIHLKQVMLSLSFKGCQLSSSSLTSMPRGQYIDLSDCNLSAIPSGIDRIPMTERFVLYLRGNDFVSLPESISQFSGLIRLYLDGCKSLRSLSNIQIPSQVEFICVDNCTSLERLPEGPEPLNDSVRNNFTVQCFNCFKLAENFQNFSNIFQGQSCKQLEKYYIIPGREIPKWFEKVNICDASVGPRYGRGPYEKKKVKIQLPGSGSGCDEWRGIVLCVVLLPLPIERHYAYRRIFVNGSHTSFYLRSEYGKVESHHLWLHSVSKNNFRLPKTPGRSIDKKGFHQVELEIQSWGFEVEKFGFRVV</sequence>
<dbReference type="InterPro" id="IPR035897">
    <property type="entry name" value="Toll_tir_struct_dom_sf"/>
</dbReference>
<dbReference type="RefSeq" id="XP_030949541.1">
    <property type="nucleotide sequence ID" value="XM_031093681.1"/>
</dbReference>
<dbReference type="PRINTS" id="PR00364">
    <property type="entry name" value="DISEASERSIST"/>
</dbReference>
<dbReference type="InterPro" id="IPR027417">
    <property type="entry name" value="P-loop_NTPase"/>
</dbReference>
<dbReference type="GO" id="GO:0006952">
    <property type="term" value="P:defense response"/>
    <property type="evidence" value="ECO:0007669"/>
    <property type="project" value="UniProtKB-KW"/>
</dbReference>
<organism evidence="6 7">
    <name type="scientific">Quercus lobata</name>
    <name type="common">Valley oak</name>
    <dbReference type="NCBI Taxonomy" id="97700"/>
    <lineage>
        <taxon>Eukaryota</taxon>
        <taxon>Viridiplantae</taxon>
        <taxon>Streptophyta</taxon>
        <taxon>Embryophyta</taxon>
        <taxon>Tracheophyta</taxon>
        <taxon>Spermatophyta</taxon>
        <taxon>Magnoliopsida</taxon>
        <taxon>eudicotyledons</taxon>
        <taxon>Gunneridae</taxon>
        <taxon>Pentapetalae</taxon>
        <taxon>rosids</taxon>
        <taxon>fabids</taxon>
        <taxon>Fagales</taxon>
        <taxon>Fagaceae</taxon>
        <taxon>Quercus</taxon>
    </lineage>
</organism>
<dbReference type="InParanoid" id="A0A7N2N6A8"/>
<dbReference type="SMART" id="SM00255">
    <property type="entry name" value="TIR"/>
    <property type="match status" value="1"/>
</dbReference>
<dbReference type="Pfam" id="PF23282">
    <property type="entry name" value="WHD_ROQ1"/>
    <property type="match status" value="1"/>
</dbReference>
<dbReference type="InterPro" id="IPR044974">
    <property type="entry name" value="Disease_R_plants"/>
</dbReference>
<dbReference type="GO" id="GO:0043531">
    <property type="term" value="F:ADP binding"/>
    <property type="evidence" value="ECO:0007669"/>
    <property type="project" value="InterPro"/>
</dbReference>
<gene>
    <name evidence="6" type="primary">LOC115973418</name>
</gene>
<dbReference type="Gene3D" id="1.10.8.430">
    <property type="entry name" value="Helical domain of apoptotic protease-activating factors"/>
    <property type="match status" value="1"/>
</dbReference>
<evidence type="ECO:0000259" key="5">
    <source>
        <dbReference type="PROSITE" id="PS50104"/>
    </source>
</evidence>
<dbReference type="OrthoDB" id="1783620at2759"/>
<dbReference type="PANTHER" id="PTHR11017">
    <property type="entry name" value="LEUCINE-RICH REPEAT-CONTAINING PROTEIN"/>
    <property type="match status" value="1"/>
</dbReference>
<dbReference type="PROSITE" id="PS50104">
    <property type="entry name" value="TIR"/>
    <property type="match status" value="1"/>
</dbReference>
<dbReference type="SUPFAM" id="SSF52540">
    <property type="entry name" value="P-loop containing nucleoside triphosphate hydrolases"/>
    <property type="match status" value="1"/>
</dbReference>
<dbReference type="RefSeq" id="XP_030949542.1">
    <property type="nucleotide sequence ID" value="XM_031093682.1"/>
</dbReference>
<evidence type="ECO:0000256" key="2">
    <source>
        <dbReference type="ARBA" id="ARBA00022737"/>
    </source>
</evidence>
<accession>A0A7N2N6A8</accession>
<dbReference type="SUPFAM" id="SSF52200">
    <property type="entry name" value="Toll/Interleukin receptor TIR domain"/>
    <property type="match status" value="1"/>
</dbReference>
<keyword evidence="4" id="KW-0520">NAD</keyword>
<dbReference type="GO" id="GO:0051707">
    <property type="term" value="P:response to other organism"/>
    <property type="evidence" value="ECO:0007669"/>
    <property type="project" value="UniProtKB-ARBA"/>
</dbReference>
<dbReference type="RefSeq" id="XP_030949533.1">
    <property type="nucleotide sequence ID" value="XM_031093673.1"/>
</dbReference>
<evidence type="ECO:0000313" key="7">
    <source>
        <dbReference type="Proteomes" id="UP000594261"/>
    </source>
</evidence>
<reference evidence="6" key="1">
    <citation type="submission" date="2021-01" db="UniProtKB">
        <authorList>
            <consortium name="EnsemblPlants"/>
        </authorList>
    </citation>
    <scope>IDENTIFICATION</scope>
</reference>
<dbReference type="FunFam" id="3.40.50.10140:FF:000007">
    <property type="entry name" value="Disease resistance protein (TIR-NBS-LRR class)"/>
    <property type="match status" value="1"/>
</dbReference>
<dbReference type="InterPro" id="IPR055414">
    <property type="entry name" value="LRR_R13L4/SHOC2-like"/>
</dbReference>
<dbReference type="RefSeq" id="XP_030949534.1">
    <property type="nucleotide sequence ID" value="XM_031093674.1"/>
</dbReference>
<dbReference type="RefSeq" id="XP_030949538.1">
    <property type="nucleotide sequence ID" value="XM_031093678.1"/>
</dbReference>
<feature type="domain" description="TIR" evidence="5">
    <location>
        <begin position="20"/>
        <end position="179"/>
    </location>
</feature>
<keyword evidence="7" id="KW-1185">Reference proteome</keyword>
<evidence type="ECO:0000256" key="1">
    <source>
        <dbReference type="ARBA" id="ARBA00022614"/>
    </source>
</evidence>
<keyword evidence="3" id="KW-0611">Plant defense</keyword>
<evidence type="ECO:0000256" key="3">
    <source>
        <dbReference type="ARBA" id="ARBA00022821"/>
    </source>
</evidence>
<dbReference type="InterPro" id="IPR000157">
    <property type="entry name" value="TIR_dom"/>
</dbReference>
<protein>
    <recommendedName>
        <fullName evidence="5">TIR domain-containing protein</fullName>
    </recommendedName>
</protein>
<dbReference type="Gene3D" id="3.40.50.10140">
    <property type="entry name" value="Toll/interleukin-1 receptor homology (TIR) domain"/>
    <property type="match status" value="1"/>
</dbReference>
<evidence type="ECO:0000256" key="4">
    <source>
        <dbReference type="ARBA" id="ARBA00023027"/>
    </source>
</evidence>
<dbReference type="KEGG" id="qlo:115973418"/>
<dbReference type="RefSeq" id="XP_030949535.1">
    <property type="nucleotide sequence ID" value="XM_031093675.1"/>
</dbReference>
<dbReference type="InterPro" id="IPR042197">
    <property type="entry name" value="Apaf_helical"/>
</dbReference>
<dbReference type="RefSeq" id="XP_030949540.1">
    <property type="nucleotide sequence ID" value="XM_031093680.1"/>
</dbReference>
<dbReference type="SUPFAM" id="SSF52058">
    <property type="entry name" value="L domain-like"/>
    <property type="match status" value="2"/>
</dbReference>
<dbReference type="InterPro" id="IPR002182">
    <property type="entry name" value="NB-ARC"/>
</dbReference>
<dbReference type="RefSeq" id="XP_030949536.1">
    <property type="nucleotide sequence ID" value="XM_031093676.1"/>
</dbReference>
<dbReference type="Proteomes" id="UP000594261">
    <property type="component" value="Unassembled WGS sequence"/>
</dbReference>
<dbReference type="GeneID" id="115973418"/>
<dbReference type="Pfam" id="PF00931">
    <property type="entry name" value="NB-ARC"/>
    <property type="match status" value="1"/>
</dbReference>
<dbReference type="RefSeq" id="XP_030949537.1">
    <property type="nucleotide sequence ID" value="XM_031093677.1"/>
</dbReference>
<dbReference type="RefSeq" id="XP_030949539.1">
    <property type="nucleotide sequence ID" value="XM_031093679.1"/>
</dbReference>
<evidence type="ECO:0000313" key="6">
    <source>
        <dbReference type="EnsemblPlants" id="QL93p0295_0048:mrna"/>
    </source>
</evidence>
<dbReference type="GO" id="GO:0007165">
    <property type="term" value="P:signal transduction"/>
    <property type="evidence" value="ECO:0007669"/>
    <property type="project" value="InterPro"/>
</dbReference>
<dbReference type="AlphaFoldDB" id="A0A7N2N6A8"/>
<proteinExistence type="predicted"/>
<dbReference type="EnsemblPlants" id="QL93p0295_0048:mrna">
    <property type="protein sequence ID" value="QL93p0295_0048:mrna"/>
    <property type="gene ID" value="QL93p0295_0048"/>
</dbReference>
<keyword evidence="1" id="KW-0433">Leucine-rich repeat</keyword>
<name>A0A7N2N6A8_QUELO</name>
<dbReference type="Gramene" id="QL93p0295_0048:mrna">
    <property type="protein sequence ID" value="QL93p0295_0048:mrna"/>
    <property type="gene ID" value="QL93p0295_0048"/>
</dbReference>
<dbReference type="InterPro" id="IPR058192">
    <property type="entry name" value="WHD_ROQ1-like"/>
</dbReference>
<dbReference type="InterPro" id="IPR032675">
    <property type="entry name" value="LRR_dom_sf"/>
</dbReference>
<dbReference type="Gene3D" id="3.80.10.10">
    <property type="entry name" value="Ribonuclease Inhibitor"/>
    <property type="match status" value="2"/>
</dbReference>
<dbReference type="Pfam" id="PF01582">
    <property type="entry name" value="TIR"/>
    <property type="match status" value="1"/>
</dbReference>
<keyword evidence="2" id="KW-0677">Repeat</keyword>